<evidence type="ECO:0000256" key="1">
    <source>
        <dbReference type="ARBA" id="ARBA00022432"/>
    </source>
</evidence>
<dbReference type="EMBL" id="UINC01074016">
    <property type="protein sequence ID" value="SVC10825.1"/>
    <property type="molecule type" value="Genomic_DNA"/>
</dbReference>
<evidence type="ECO:0008006" key="4">
    <source>
        <dbReference type="Google" id="ProtNLM"/>
    </source>
</evidence>
<feature type="non-terminal residue" evidence="3">
    <location>
        <position position="1"/>
    </location>
</feature>
<dbReference type="GO" id="GO:0004612">
    <property type="term" value="F:phosphoenolpyruvate carboxykinase (ATP) activity"/>
    <property type="evidence" value="ECO:0007669"/>
    <property type="project" value="InterPro"/>
</dbReference>
<dbReference type="GO" id="GO:0005829">
    <property type="term" value="C:cytosol"/>
    <property type="evidence" value="ECO:0007669"/>
    <property type="project" value="TreeGrafter"/>
</dbReference>
<dbReference type="AlphaFoldDB" id="A0A382JGN7"/>
<protein>
    <recommendedName>
        <fullName evidence="4">Phosphoenolpyruvate carboxykinase (ATP)</fullName>
    </recommendedName>
</protein>
<name>A0A382JGN7_9ZZZZ</name>
<gene>
    <name evidence="3" type="ORF">METZ01_LOCUS263679</name>
</gene>
<organism evidence="3">
    <name type="scientific">marine metagenome</name>
    <dbReference type="NCBI Taxonomy" id="408172"/>
    <lineage>
        <taxon>unclassified sequences</taxon>
        <taxon>metagenomes</taxon>
        <taxon>ecological metagenomes</taxon>
    </lineage>
</organism>
<dbReference type="GO" id="GO:0005524">
    <property type="term" value="F:ATP binding"/>
    <property type="evidence" value="ECO:0007669"/>
    <property type="project" value="InterPro"/>
</dbReference>
<keyword evidence="1" id="KW-0312">Gluconeogenesis</keyword>
<sequence>VFDKLYHKVIRYYNNSNSTNTYIFDGFAGSDLRHRLNVRIIAKKAWQAHFCHNMFIRPTKEELSNFSPDFTIINASDLCNKDYEEDCLNSETFIILNLAKKIAIIGGTEYGGEMKKGIFSVLHFI</sequence>
<dbReference type="PANTHER" id="PTHR30031:SF0">
    <property type="entry name" value="PHOSPHOENOLPYRUVATE CARBOXYKINASE (ATP)"/>
    <property type="match status" value="1"/>
</dbReference>
<dbReference type="Gene3D" id="3.40.449.10">
    <property type="entry name" value="Phosphoenolpyruvate Carboxykinase, domain 1"/>
    <property type="match status" value="1"/>
</dbReference>
<evidence type="ECO:0000256" key="2">
    <source>
        <dbReference type="ARBA" id="ARBA00022793"/>
    </source>
</evidence>
<proteinExistence type="predicted"/>
<dbReference type="InterPro" id="IPR001272">
    <property type="entry name" value="PEP_carboxykinase_ATP"/>
</dbReference>
<dbReference type="GO" id="GO:0006094">
    <property type="term" value="P:gluconeogenesis"/>
    <property type="evidence" value="ECO:0007669"/>
    <property type="project" value="UniProtKB-KW"/>
</dbReference>
<feature type="non-terminal residue" evidence="3">
    <location>
        <position position="125"/>
    </location>
</feature>
<evidence type="ECO:0000313" key="3">
    <source>
        <dbReference type="EMBL" id="SVC10825.1"/>
    </source>
</evidence>
<keyword evidence="2" id="KW-0210">Decarboxylase</keyword>
<dbReference type="SUPFAM" id="SSF68923">
    <property type="entry name" value="PEP carboxykinase N-terminal domain"/>
    <property type="match status" value="1"/>
</dbReference>
<accession>A0A382JGN7</accession>
<dbReference type="Pfam" id="PF01293">
    <property type="entry name" value="PEPCK_ATP"/>
    <property type="match status" value="1"/>
</dbReference>
<reference evidence="3" key="1">
    <citation type="submission" date="2018-05" db="EMBL/GenBank/DDBJ databases">
        <authorList>
            <person name="Lanie J.A."/>
            <person name="Ng W.-L."/>
            <person name="Kazmierczak K.M."/>
            <person name="Andrzejewski T.M."/>
            <person name="Davidsen T.M."/>
            <person name="Wayne K.J."/>
            <person name="Tettelin H."/>
            <person name="Glass J.I."/>
            <person name="Rusch D."/>
            <person name="Podicherti R."/>
            <person name="Tsui H.-C.T."/>
            <person name="Winkler M.E."/>
        </authorList>
    </citation>
    <scope>NUCLEOTIDE SEQUENCE</scope>
</reference>
<dbReference type="InterPro" id="IPR008210">
    <property type="entry name" value="PEP_carboxykinase_N"/>
</dbReference>
<keyword evidence="2" id="KW-0456">Lyase</keyword>
<dbReference type="PANTHER" id="PTHR30031">
    <property type="entry name" value="PHOSPHOENOLPYRUVATE CARBOXYKINASE ATP"/>
    <property type="match status" value="1"/>
</dbReference>